<dbReference type="EMBL" id="BMJY01000005">
    <property type="protein sequence ID" value="GGH42828.1"/>
    <property type="molecule type" value="Genomic_DNA"/>
</dbReference>
<comment type="caution">
    <text evidence="1">The sequence shown here is derived from an EMBL/GenBank/DDBJ whole genome shotgun (WGS) entry which is preliminary data.</text>
</comment>
<evidence type="ECO:0000313" key="1">
    <source>
        <dbReference type="EMBL" id="GGH42828.1"/>
    </source>
</evidence>
<organism evidence="1 2">
    <name type="scientific">Microbacterium album</name>
    <dbReference type="NCBI Taxonomy" id="2053191"/>
    <lineage>
        <taxon>Bacteria</taxon>
        <taxon>Bacillati</taxon>
        <taxon>Actinomycetota</taxon>
        <taxon>Actinomycetes</taxon>
        <taxon>Micrococcales</taxon>
        <taxon>Microbacteriaceae</taxon>
        <taxon>Microbacterium</taxon>
    </lineage>
</organism>
<keyword evidence="2" id="KW-1185">Reference proteome</keyword>
<reference evidence="1" key="1">
    <citation type="journal article" date="2014" name="Int. J. Syst. Evol. Microbiol.">
        <title>Complete genome sequence of Corynebacterium casei LMG S-19264T (=DSM 44701T), isolated from a smear-ripened cheese.</title>
        <authorList>
            <consortium name="US DOE Joint Genome Institute (JGI-PGF)"/>
            <person name="Walter F."/>
            <person name="Albersmeier A."/>
            <person name="Kalinowski J."/>
            <person name="Ruckert C."/>
        </authorList>
    </citation>
    <scope>NUCLEOTIDE SEQUENCE</scope>
    <source>
        <strain evidence="1">CGMCC 1.15794</strain>
    </source>
</reference>
<name>A0A917MM74_9MICO</name>
<sequence>MIRVNARPAVMATCLAGRGRVVTQMSESTGQFDAVEVDTMPGRIAPLRVEFAGEWHEVPTGRPFVIGREGDLEIDDNQYLHRQFLELQYHDGLWWLANVGSRLAATVSSAGGAVQSWLSPGARMPIVFAQSVIVFTAGPTTYELTLYTEEAQYAVSSQVEASMSGETTVMPVSFTPLQRLLIVALAEPMLRREGVSMADLPSSSAAAQRLGWTMSKFNRKLDNVCDKLDRMGVQGLRGGPGKLATNRRARLVEYAVTSQLVTRADLALLDDEALRNQNEED</sequence>
<evidence type="ECO:0008006" key="3">
    <source>
        <dbReference type="Google" id="ProtNLM"/>
    </source>
</evidence>
<dbReference type="InterPro" id="IPR008984">
    <property type="entry name" value="SMAD_FHA_dom_sf"/>
</dbReference>
<dbReference type="Proteomes" id="UP000657592">
    <property type="component" value="Unassembled WGS sequence"/>
</dbReference>
<accession>A0A917MM74</accession>
<evidence type="ECO:0000313" key="2">
    <source>
        <dbReference type="Proteomes" id="UP000657592"/>
    </source>
</evidence>
<protein>
    <recommendedName>
        <fullName evidence="3">FHA domain-containing protein</fullName>
    </recommendedName>
</protein>
<reference evidence="1" key="2">
    <citation type="submission" date="2020-09" db="EMBL/GenBank/DDBJ databases">
        <authorList>
            <person name="Sun Q."/>
            <person name="Zhou Y."/>
        </authorList>
    </citation>
    <scope>NUCLEOTIDE SEQUENCE</scope>
    <source>
        <strain evidence="1">CGMCC 1.15794</strain>
    </source>
</reference>
<dbReference type="SUPFAM" id="SSF49879">
    <property type="entry name" value="SMAD/FHA domain"/>
    <property type="match status" value="1"/>
</dbReference>
<dbReference type="AlphaFoldDB" id="A0A917MM74"/>
<gene>
    <name evidence="1" type="ORF">GCM10010921_16300</name>
</gene>
<proteinExistence type="predicted"/>